<dbReference type="GO" id="GO:0046872">
    <property type="term" value="F:metal ion binding"/>
    <property type="evidence" value="ECO:0007669"/>
    <property type="project" value="InterPro"/>
</dbReference>
<proteinExistence type="predicted"/>
<dbReference type="Pfam" id="PF02310">
    <property type="entry name" value="B12-binding"/>
    <property type="match status" value="1"/>
</dbReference>
<name>X1T325_9ZZZZ</name>
<gene>
    <name evidence="2" type="ORF">S12H4_12677</name>
</gene>
<evidence type="ECO:0000259" key="1">
    <source>
        <dbReference type="PROSITE" id="PS51332"/>
    </source>
</evidence>
<dbReference type="InterPro" id="IPR006158">
    <property type="entry name" value="Cobalamin-bd"/>
</dbReference>
<feature type="domain" description="B12-binding" evidence="1">
    <location>
        <begin position="1"/>
        <end position="82"/>
    </location>
</feature>
<dbReference type="PROSITE" id="PS51332">
    <property type="entry name" value="B12_BINDING"/>
    <property type="match status" value="1"/>
</dbReference>
<protein>
    <recommendedName>
        <fullName evidence="1">B12-binding domain-containing protein</fullName>
    </recommendedName>
</protein>
<dbReference type="GO" id="GO:0031419">
    <property type="term" value="F:cobalamin binding"/>
    <property type="evidence" value="ECO:0007669"/>
    <property type="project" value="InterPro"/>
</dbReference>
<feature type="non-terminal residue" evidence="2">
    <location>
        <position position="1"/>
    </location>
</feature>
<organism evidence="2">
    <name type="scientific">marine sediment metagenome</name>
    <dbReference type="NCBI Taxonomy" id="412755"/>
    <lineage>
        <taxon>unclassified sequences</taxon>
        <taxon>metagenomes</taxon>
        <taxon>ecological metagenomes</taxon>
    </lineage>
</organism>
<dbReference type="Gene3D" id="3.40.50.280">
    <property type="entry name" value="Cobalamin-binding domain"/>
    <property type="match status" value="1"/>
</dbReference>
<sequence length="82" mass="8494">FIEAIRKYNADILAMSALLTLTAAAQKKVIDTLKKEGIRDKVKVMVGGGSMNADFARNIGADGYSPTAPGAVGLAKKLIGTG</sequence>
<comment type="caution">
    <text evidence="2">The sequence shown here is derived from an EMBL/GenBank/DDBJ whole genome shotgun (WGS) entry which is preliminary data.</text>
</comment>
<dbReference type="SUPFAM" id="SSF52242">
    <property type="entry name" value="Cobalamin (vitamin B12)-binding domain"/>
    <property type="match status" value="1"/>
</dbReference>
<reference evidence="2" key="1">
    <citation type="journal article" date="2014" name="Front. Microbiol.">
        <title>High frequency of phylogenetically diverse reductive dehalogenase-homologous genes in deep subseafloor sedimentary metagenomes.</title>
        <authorList>
            <person name="Kawai M."/>
            <person name="Futagami T."/>
            <person name="Toyoda A."/>
            <person name="Takaki Y."/>
            <person name="Nishi S."/>
            <person name="Hori S."/>
            <person name="Arai W."/>
            <person name="Tsubouchi T."/>
            <person name="Morono Y."/>
            <person name="Uchiyama I."/>
            <person name="Ito T."/>
            <person name="Fujiyama A."/>
            <person name="Inagaki F."/>
            <person name="Takami H."/>
        </authorList>
    </citation>
    <scope>NUCLEOTIDE SEQUENCE</scope>
    <source>
        <strain evidence="2">Expedition CK06-06</strain>
    </source>
</reference>
<dbReference type="EMBL" id="BARW01006059">
    <property type="protein sequence ID" value="GAI85806.1"/>
    <property type="molecule type" value="Genomic_DNA"/>
</dbReference>
<dbReference type="AlphaFoldDB" id="X1T325"/>
<dbReference type="InterPro" id="IPR036724">
    <property type="entry name" value="Cobalamin-bd_sf"/>
</dbReference>
<evidence type="ECO:0000313" key="2">
    <source>
        <dbReference type="EMBL" id="GAI85806.1"/>
    </source>
</evidence>
<accession>X1T325</accession>